<dbReference type="CDD" id="cd00817">
    <property type="entry name" value="ValRS_core"/>
    <property type="match status" value="1"/>
</dbReference>
<dbReference type="PROSITE" id="PS00178">
    <property type="entry name" value="AA_TRNA_LIGASE_I"/>
    <property type="match status" value="1"/>
</dbReference>
<dbReference type="InterPro" id="IPR014729">
    <property type="entry name" value="Rossmann-like_a/b/a_fold"/>
</dbReference>
<keyword evidence="5 12" id="KW-0547">Nucleotide-binding</keyword>
<evidence type="ECO:0000256" key="1">
    <source>
        <dbReference type="ARBA" id="ARBA00004496"/>
    </source>
</evidence>
<dbReference type="EMBL" id="FONW01000002">
    <property type="protein sequence ID" value="SFE97301.1"/>
    <property type="molecule type" value="Genomic_DNA"/>
</dbReference>
<dbReference type="GO" id="GO:0002161">
    <property type="term" value="F:aminoacyl-tRNA deacylase activity"/>
    <property type="evidence" value="ECO:0007669"/>
    <property type="project" value="InterPro"/>
</dbReference>
<dbReference type="Pfam" id="PF00133">
    <property type="entry name" value="tRNA-synt_1"/>
    <property type="match status" value="1"/>
</dbReference>
<feature type="domain" description="Methionyl/Valyl/Leucyl/Isoleucyl-tRNA synthetase anticodon-binding" evidence="14">
    <location>
        <begin position="614"/>
        <end position="756"/>
    </location>
</feature>
<evidence type="ECO:0000259" key="13">
    <source>
        <dbReference type="Pfam" id="PF00133"/>
    </source>
</evidence>
<dbReference type="CDD" id="cd07962">
    <property type="entry name" value="Anticodon_Ia_Val"/>
    <property type="match status" value="1"/>
</dbReference>
<keyword evidence="8 12" id="KW-0175">Coiled coil</keyword>
<keyword evidence="17" id="KW-1185">Reference proteome</keyword>
<dbReference type="PANTHER" id="PTHR11946">
    <property type="entry name" value="VALYL-TRNA SYNTHETASES"/>
    <property type="match status" value="1"/>
</dbReference>
<organism evidence="16 17">
    <name type="scientific">Sunxiuqinia elliptica</name>
    <dbReference type="NCBI Taxonomy" id="655355"/>
    <lineage>
        <taxon>Bacteria</taxon>
        <taxon>Pseudomonadati</taxon>
        <taxon>Bacteroidota</taxon>
        <taxon>Bacteroidia</taxon>
        <taxon>Marinilabiliales</taxon>
        <taxon>Prolixibacteraceae</taxon>
        <taxon>Sunxiuqinia</taxon>
    </lineage>
</organism>
<dbReference type="SUPFAM" id="SSF50677">
    <property type="entry name" value="ValRS/IleRS/LeuRS editing domain"/>
    <property type="match status" value="1"/>
</dbReference>
<dbReference type="PANTHER" id="PTHR11946:SF109">
    <property type="entry name" value="VALINE--TRNA LIGASE"/>
    <property type="match status" value="1"/>
</dbReference>
<keyword evidence="6 12" id="KW-0067">ATP-binding</keyword>
<dbReference type="AlphaFoldDB" id="A0A1I2EYD9"/>
<dbReference type="InterPro" id="IPR009008">
    <property type="entry name" value="Val/Leu/Ile-tRNA-synth_edit"/>
</dbReference>
<dbReference type="SUPFAM" id="SSF47323">
    <property type="entry name" value="Anticodon-binding domain of a subclass of class I aminoacyl-tRNA synthetases"/>
    <property type="match status" value="1"/>
</dbReference>
<evidence type="ECO:0000256" key="9">
    <source>
        <dbReference type="ARBA" id="ARBA00023146"/>
    </source>
</evidence>
<reference evidence="16 17" key="1">
    <citation type="submission" date="2016-10" db="EMBL/GenBank/DDBJ databases">
        <authorList>
            <person name="de Groot N.N."/>
        </authorList>
    </citation>
    <scope>NUCLEOTIDE SEQUENCE [LARGE SCALE GENOMIC DNA]</scope>
    <source>
        <strain evidence="16 17">CGMCC 1.9156</strain>
    </source>
</reference>
<dbReference type="Gene3D" id="1.10.730.10">
    <property type="entry name" value="Isoleucyl-tRNA Synthetase, Domain 1"/>
    <property type="match status" value="1"/>
</dbReference>
<comment type="domain">
    <text evidence="12">The C-terminal coiled-coil domain is crucial for aminoacylation activity.</text>
</comment>
<dbReference type="Gene3D" id="1.10.287.380">
    <property type="entry name" value="Valyl-tRNA synthetase, C-terminal domain"/>
    <property type="match status" value="1"/>
</dbReference>
<evidence type="ECO:0000256" key="5">
    <source>
        <dbReference type="ARBA" id="ARBA00022741"/>
    </source>
</evidence>
<dbReference type="InterPro" id="IPR009080">
    <property type="entry name" value="tRNAsynth_Ia_anticodon-bd"/>
</dbReference>
<dbReference type="GO" id="GO:0004832">
    <property type="term" value="F:valine-tRNA ligase activity"/>
    <property type="evidence" value="ECO:0007669"/>
    <property type="project" value="UniProtKB-UniRule"/>
</dbReference>
<evidence type="ECO:0000256" key="8">
    <source>
        <dbReference type="ARBA" id="ARBA00023054"/>
    </source>
</evidence>
<dbReference type="FunFam" id="1.10.287.380:FF:000001">
    <property type="entry name" value="Valine--tRNA ligase"/>
    <property type="match status" value="1"/>
</dbReference>
<dbReference type="PRINTS" id="PR00986">
    <property type="entry name" value="TRNASYNTHVAL"/>
</dbReference>
<comment type="subcellular location">
    <subcellularLocation>
        <location evidence="1 12">Cytoplasm</location>
    </subcellularLocation>
</comment>
<dbReference type="NCBIfam" id="TIGR00422">
    <property type="entry name" value="valS"/>
    <property type="match status" value="1"/>
</dbReference>
<feature type="short sequence motif" description="'HIGH' region" evidence="12">
    <location>
        <begin position="43"/>
        <end position="53"/>
    </location>
</feature>
<sequence>MEIPSKYNPVEVEDKWYKYWLEKNYFHSEPDDRDPYTIVIPPPNVTGVLHMGHMLNNTIQDILVRRARMLGKNACWVPGTDHASIATEAKVVNKLKSEGIDKNDLSRDEFLKHAWEWTDKHGGIILEQLKKLGASCDWERTCFTMDEKRSESVIKVFVDLYEKGLIYRGVRMVNWDPQAKTAVSDEEVIHKEEQSKLYYVRYQIEGEEDYVTIATTRPETILGDTAVCVNPNDERFQHLKGKRVLVPLVKRSVPVIMDDYVDMEFGTGCLKITPAHDINDYEIGMRHNLETIDTFNDDGTLSEKAQLLVGVDRFEARKQIIPMLDEAGNLVKVENYTNKVGYSERTDVVIEPKLSAQWFLAMEKLAKPALEAVESDDVEFHPKKFKNLYRHWMGNVKDWCISRQLWWGHQIPVYYLADGSFVVAESADKALAKAQEKTGNQNLTMADLTQDEDVLDTWASSWLWPISVFDGINDPENEDIKYYYPTDDLVTAPEIIFFWVARMIIAGYEYRQDKPFKNVYFTGIVRDKLRRKMSKSLGNSPDPLDLIKQYGADGVRVGMLLCSPAGNDLLFDEALTEQGRNFTAKIWNSFRLVKGWEVSDSIEQPEHSKLALEWFEQKLSEQLTMINDHFDKFRISDALMTIYTTIRDEFSSWLLEVVKPAYQQPIDRTTYEGVLDALDKVLRVLHPFMPFISEEIWQLLRERKDGESIMISQWPEVGEVNAETLAGFEAVQEAIAGIRNVRKNNNLAMKESLELKIYPGDKGYNKQFDAVIKKMGNLSAIELVAEEVKGAASFRVFSSSFFIDLGELIDVEEELKKLEEELKYTEGFLNSVMKKLSNERFVNNAPDAVVAKEKAKQADAEAKLKVLKEQIANLK</sequence>
<dbReference type="InterPro" id="IPR019499">
    <property type="entry name" value="Val-tRNA_synth_tRNA-bd"/>
</dbReference>
<feature type="binding site" evidence="12">
    <location>
        <position position="535"/>
    </location>
    <ligand>
        <name>ATP</name>
        <dbReference type="ChEBI" id="CHEBI:30616"/>
    </ligand>
</feature>
<dbReference type="InterPro" id="IPR013155">
    <property type="entry name" value="M/V/L/I-tRNA-synth_anticd-bd"/>
</dbReference>
<evidence type="ECO:0000313" key="17">
    <source>
        <dbReference type="Proteomes" id="UP000198964"/>
    </source>
</evidence>
<evidence type="ECO:0000256" key="10">
    <source>
        <dbReference type="ARBA" id="ARBA00047552"/>
    </source>
</evidence>
<dbReference type="InterPro" id="IPR037118">
    <property type="entry name" value="Val-tRNA_synth_C_sf"/>
</dbReference>
<dbReference type="InterPro" id="IPR033705">
    <property type="entry name" value="Anticodon_Ia_Val"/>
</dbReference>
<name>A0A1I2EYD9_9BACT</name>
<feature type="short sequence motif" description="'KMSKS' region" evidence="12">
    <location>
        <begin position="532"/>
        <end position="536"/>
    </location>
</feature>
<accession>A0A1I2EYD9</accession>
<feature type="coiled-coil region" evidence="12">
    <location>
        <begin position="808"/>
        <end position="870"/>
    </location>
</feature>
<keyword evidence="9 12" id="KW-0030">Aminoacyl-tRNA synthetase</keyword>
<dbReference type="InterPro" id="IPR001412">
    <property type="entry name" value="aa-tRNA-synth_I_CS"/>
</dbReference>
<evidence type="ECO:0000313" key="16">
    <source>
        <dbReference type="EMBL" id="SFE97301.1"/>
    </source>
</evidence>
<dbReference type="FunFam" id="3.90.740.10:FF:000005">
    <property type="entry name" value="Valine--tRNA ligase, mitochondrial"/>
    <property type="match status" value="1"/>
</dbReference>
<comment type="function">
    <text evidence="12">Catalyzes the attachment of valine to tRNA(Val). As ValRS can inadvertently accommodate and process structurally similar amino acids such as threonine, to avoid such errors, it has a 'posttransfer' editing activity that hydrolyzes mischarged Thr-tRNA(Val) in a tRNA-dependent manner.</text>
</comment>
<dbReference type="Gene3D" id="3.90.740.10">
    <property type="entry name" value="Valyl/Leucyl/Isoleucyl-tRNA synthetase, editing domain"/>
    <property type="match status" value="1"/>
</dbReference>
<feature type="domain" description="Aminoacyl-tRNA synthetase class Ia" evidence="13">
    <location>
        <begin position="15"/>
        <end position="569"/>
    </location>
</feature>
<dbReference type="Pfam" id="PF10458">
    <property type="entry name" value="Val_tRNA-synt_C"/>
    <property type="match status" value="1"/>
</dbReference>
<evidence type="ECO:0000256" key="7">
    <source>
        <dbReference type="ARBA" id="ARBA00022917"/>
    </source>
</evidence>
<dbReference type="GO" id="GO:0005829">
    <property type="term" value="C:cytosol"/>
    <property type="evidence" value="ECO:0007669"/>
    <property type="project" value="TreeGrafter"/>
</dbReference>
<feature type="domain" description="Valyl-tRNA synthetase tRNA-binding arm" evidence="15">
    <location>
        <begin position="810"/>
        <end position="875"/>
    </location>
</feature>
<evidence type="ECO:0000256" key="6">
    <source>
        <dbReference type="ARBA" id="ARBA00022840"/>
    </source>
</evidence>
<dbReference type="SUPFAM" id="SSF46589">
    <property type="entry name" value="tRNA-binding arm"/>
    <property type="match status" value="1"/>
</dbReference>
<keyword evidence="7 12" id="KW-0648">Protein biosynthesis</keyword>
<evidence type="ECO:0000256" key="2">
    <source>
        <dbReference type="ARBA" id="ARBA00011245"/>
    </source>
</evidence>
<dbReference type="InterPro" id="IPR002303">
    <property type="entry name" value="Valyl-tRNA_ligase"/>
</dbReference>
<protein>
    <recommendedName>
        <fullName evidence="12">Valine--tRNA ligase</fullName>
        <ecNumber evidence="12">6.1.1.9</ecNumber>
    </recommendedName>
    <alternativeName>
        <fullName evidence="12">Valyl-tRNA synthetase</fullName>
        <shortName evidence="12">ValRS</shortName>
    </alternativeName>
</protein>
<evidence type="ECO:0000256" key="3">
    <source>
        <dbReference type="ARBA" id="ARBA00022490"/>
    </source>
</evidence>
<comment type="domain">
    <text evidence="12">ValRS has two distinct active sites: one for aminoacylation and one for editing. The misactivated threonine is translocated from the active site to the editing site.</text>
</comment>
<keyword evidence="3 12" id="KW-0963">Cytoplasm</keyword>
<dbReference type="InterPro" id="IPR010978">
    <property type="entry name" value="tRNA-bd_arm"/>
</dbReference>
<dbReference type="InterPro" id="IPR002300">
    <property type="entry name" value="aa-tRNA-synth_Ia"/>
</dbReference>
<dbReference type="EC" id="6.1.1.9" evidence="12"/>
<evidence type="ECO:0000256" key="4">
    <source>
        <dbReference type="ARBA" id="ARBA00022598"/>
    </source>
</evidence>
<dbReference type="GO" id="GO:0006438">
    <property type="term" value="P:valyl-tRNA aminoacylation"/>
    <property type="evidence" value="ECO:0007669"/>
    <property type="project" value="UniProtKB-UniRule"/>
</dbReference>
<comment type="subunit">
    <text evidence="2 12">Monomer.</text>
</comment>
<dbReference type="GO" id="GO:0005524">
    <property type="term" value="F:ATP binding"/>
    <property type="evidence" value="ECO:0007669"/>
    <property type="project" value="UniProtKB-UniRule"/>
</dbReference>
<evidence type="ECO:0000259" key="14">
    <source>
        <dbReference type="Pfam" id="PF08264"/>
    </source>
</evidence>
<evidence type="ECO:0000256" key="11">
    <source>
        <dbReference type="ARBA" id="ARBA00060830"/>
    </source>
</evidence>
<dbReference type="Proteomes" id="UP000198964">
    <property type="component" value="Unassembled WGS sequence"/>
</dbReference>
<comment type="similarity">
    <text evidence="11 12">Belongs to the class-I aminoacyl-tRNA synthetase family. ValS type 1 subfamily.</text>
</comment>
<evidence type="ECO:0000259" key="15">
    <source>
        <dbReference type="Pfam" id="PF10458"/>
    </source>
</evidence>
<dbReference type="Gene3D" id="3.40.50.620">
    <property type="entry name" value="HUPs"/>
    <property type="match status" value="2"/>
</dbReference>
<proteinExistence type="inferred from homology"/>
<dbReference type="HAMAP" id="MF_02004">
    <property type="entry name" value="Val_tRNA_synth_type1"/>
    <property type="match status" value="1"/>
</dbReference>
<dbReference type="SUPFAM" id="SSF52374">
    <property type="entry name" value="Nucleotidylyl transferase"/>
    <property type="match status" value="1"/>
</dbReference>
<comment type="catalytic activity">
    <reaction evidence="10 12">
        <text>tRNA(Val) + L-valine + ATP = L-valyl-tRNA(Val) + AMP + diphosphate</text>
        <dbReference type="Rhea" id="RHEA:10704"/>
        <dbReference type="Rhea" id="RHEA-COMP:9672"/>
        <dbReference type="Rhea" id="RHEA-COMP:9708"/>
        <dbReference type="ChEBI" id="CHEBI:30616"/>
        <dbReference type="ChEBI" id="CHEBI:33019"/>
        <dbReference type="ChEBI" id="CHEBI:57762"/>
        <dbReference type="ChEBI" id="CHEBI:78442"/>
        <dbReference type="ChEBI" id="CHEBI:78537"/>
        <dbReference type="ChEBI" id="CHEBI:456215"/>
        <dbReference type="EC" id="6.1.1.9"/>
    </reaction>
</comment>
<gene>
    <name evidence="12" type="primary">valS</name>
    <name evidence="16" type="ORF">SAMN05216283_102259</name>
</gene>
<keyword evidence="4 12" id="KW-0436">Ligase</keyword>
<evidence type="ECO:0000256" key="12">
    <source>
        <dbReference type="HAMAP-Rule" id="MF_02004"/>
    </source>
</evidence>
<dbReference type="STRING" id="655355.SAMN05216283_102259"/>
<dbReference type="NCBIfam" id="NF004349">
    <property type="entry name" value="PRK05729.1"/>
    <property type="match status" value="1"/>
</dbReference>
<dbReference type="RefSeq" id="WP_093918934.1">
    <property type="nucleotide sequence ID" value="NZ_FONW01000002.1"/>
</dbReference>
<dbReference type="Pfam" id="PF08264">
    <property type="entry name" value="Anticodon_1"/>
    <property type="match status" value="1"/>
</dbReference>
<dbReference type="FunFam" id="3.40.50.620:FF:000032">
    <property type="entry name" value="Valine--tRNA ligase"/>
    <property type="match status" value="1"/>
</dbReference>